<dbReference type="InterPro" id="IPR036102">
    <property type="entry name" value="OsmC/Ohrsf"/>
</dbReference>
<comment type="caution">
    <text evidence="1">The sequence shown here is derived from an EMBL/GenBank/DDBJ whole genome shotgun (WGS) entry which is preliminary data.</text>
</comment>
<dbReference type="PANTHER" id="PTHR34352">
    <property type="entry name" value="PROTEIN YHFA"/>
    <property type="match status" value="1"/>
</dbReference>
<dbReference type="Proteomes" id="UP000807850">
    <property type="component" value="Unassembled WGS sequence"/>
</dbReference>
<reference evidence="1" key="1">
    <citation type="submission" date="2020-07" db="EMBL/GenBank/DDBJ databases">
        <title>Huge and variable diversity of episymbiotic CPR bacteria and DPANN archaea in groundwater ecosystems.</title>
        <authorList>
            <person name="He C.Y."/>
            <person name="Keren R."/>
            <person name="Whittaker M."/>
            <person name="Farag I.F."/>
            <person name="Doudna J."/>
            <person name="Cate J.H.D."/>
            <person name="Banfield J.F."/>
        </authorList>
    </citation>
    <scope>NUCLEOTIDE SEQUENCE</scope>
    <source>
        <strain evidence="1">NC_groundwater_928_Pr1_S-0.2um_72_17</strain>
    </source>
</reference>
<dbReference type="InterPro" id="IPR003718">
    <property type="entry name" value="OsmC/Ohr_fam"/>
</dbReference>
<name>A0A9D6L4M9_UNCEI</name>
<dbReference type="EMBL" id="JACQAY010000014">
    <property type="protein sequence ID" value="MBI3538691.1"/>
    <property type="molecule type" value="Genomic_DNA"/>
</dbReference>
<dbReference type="AlphaFoldDB" id="A0A9D6L4M9"/>
<dbReference type="PANTHER" id="PTHR34352:SF1">
    <property type="entry name" value="PROTEIN YHFA"/>
    <property type="match status" value="1"/>
</dbReference>
<sequence length="140" mass="15213">MANTATVTLRTVAGEGLVFEGRVPGGEPIVMDSGETPAGPSPVEMLLIALGGCAGMDVIAILRKKRQVVLFYEVVLTGERKPDHPRRFTRIEVVHRVRGHDLKPAAIEEAIRLSDTKYCSVHATIAPDVEIVSRYEIIPA</sequence>
<gene>
    <name evidence="1" type="ORF">HY076_00250</name>
</gene>
<evidence type="ECO:0000313" key="1">
    <source>
        <dbReference type="EMBL" id="MBI3538691.1"/>
    </source>
</evidence>
<dbReference type="InterPro" id="IPR015946">
    <property type="entry name" value="KH_dom-like_a/b"/>
</dbReference>
<dbReference type="Pfam" id="PF02566">
    <property type="entry name" value="OsmC"/>
    <property type="match status" value="1"/>
</dbReference>
<protein>
    <submittedName>
        <fullName evidence="1">OsmC family protein</fullName>
    </submittedName>
</protein>
<dbReference type="SUPFAM" id="SSF82784">
    <property type="entry name" value="OsmC-like"/>
    <property type="match status" value="1"/>
</dbReference>
<accession>A0A9D6L4M9</accession>
<organism evidence="1 2">
    <name type="scientific">Eiseniibacteriota bacterium</name>
    <dbReference type="NCBI Taxonomy" id="2212470"/>
    <lineage>
        <taxon>Bacteria</taxon>
        <taxon>Candidatus Eiseniibacteriota</taxon>
    </lineage>
</organism>
<dbReference type="Gene3D" id="3.30.300.20">
    <property type="match status" value="1"/>
</dbReference>
<proteinExistence type="predicted"/>
<evidence type="ECO:0000313" key="2">
    <source>
        <dbReference type="Proteomes" id="UP000807850"/>
    </source>
</evidence>